<evidence type="ECO:0000313" key="3">
    <source>
        <dbReference type="Proteomes" id="UP000663828"/>
    </source>
</evidence>
<accession>A0A814D4R9</accession>
<proteinExistence type="predicted"/>
<reference evidence="1" key="1">
    <citation type="submission" date="2021-02" db="EMBL/GenBank/DDBJ databases">
        <authorList>
            <person name="Nowell W R."/>
        </authorList>
    </citation>
    <scope>NUCLEOTIDE SEQUENCE</scope>
</reference>
<keyword evidence="3" id="KW-1185">Reference proteome</keyword>
<evidence type="ECO:0000313" key="1">
    <source>
        <dbReference type="EMBL" id="CAF0949346.1"/>
    </source>
</evidence>
<dbReference type="AlphaFoldDB" id="A0A814D4R9"/>
<evidence type="ECO:0000313" key="2">
    <source>
        <dbReference type="EMBL" id="CAF1071354.1"/>
    </source>
</evidence>
<gene>
    <name evidence="2" type="ORF">EDS130_LOCUS18458</name>
    <name evidence="1" type="ORF">XAT740_LOCUS10575</name>
</gene>
<dbReference type="OrthoDB" id="9979893at2759"/>
<comment type="caution">
    <text evidence="1">The sequence shown here is derived from an EMBL/GenBank/DDBJ whole genome shotgun (WGS) entry which is preliminary data.</text>
</comment>
<dbReference type="Proteomes" id="UP000663828">
    <property type="component" value="Unassembled WGS sequence"/>
</dbReference>
<dbReference type="EMBL" id="CAJNOJ010000086">
    <property type="protein sequence ID" value="CAF1071354.1"/>
    <property type="molecule type" value="Genomic_DNA"/>
</dbReference>
<dbReference type="Proteomes" id="UP000663852">
    <property type="component" value="Unassembled WGS sequence"/>
</dbReference>
<protein>
    <submittedName>
        <fullName evidence="1">Uncharacterized protein</fullName>
    </submittedName>
</protein>
<name>A0A814D4R9_ADIRI</name>
<organism evidence="1 3">
    <name type="scientific">Adineta ricciae</name>
    <name type="common">Rotifer</name>
    <dbReference type="NCBI Taxonomy" id="249248"/>
    <lineage>
        <taxon>Eukaryota</taxon>
        <taxon>Metazoa</taxon>
        <taxon>Spiralia</taxon>
        <taxon>Gnathifera</taxon>
        <taxon>Rotifera</taxon>
        <taxon>Eurotatoria</taxon>
        <taxon>Bdelloidea</taxon>
        <taxon>Adinetida</taxon>
        <taxon>Adinetidae</taxon>
        <taxon>Adineta</taxon>
    </lineage>
</organism>
<sequence length="136" mass="15793">MATWKLPVNNIDSLNLNMRAIRLLVVRGEILYDKNSSHHDGSNRQLRLVLIENKRMNTIIDQVTITCLSKTYSCPFEYWIDSIHAQPYVIYRLEAMSVDRELAGKTLSQFKSKTNNPINFKAILTFATIIRDYRVS</sequence>
<dbReference type="EMBL" id="CAJNOR010000565">
    <property type="protein sequence ID" value="CAF0949346.1"/>
    <property type="molecule type" value="Genomic_DNA"/>
</dbReference>